<organism evidence="7 8">
    <name type="scientific">Micractinium conductrix</name>
    <dbReference type="NCBI Taxonomy" id="554055"/>
    <lineage>
        <taxon>Eukaryota</taxon>
        <taxon>Viridiplantae</taxon>
        <taxon>Chlorophyta</taxon>
        <taxon>core chlorophytes</taxon>
        <taxon>Trebouxiophyceae</taxon>
        <taxon>Chlorellales</taxon>
        <taxon>Chlorellaceae</taxon>
        <taxon>Chlorella clade</taxon>
        <taxon>Micractinium</taxon>
    </lineage>
</organism>
<dbReference type="InterPro" id="IPR036400">
    <property type="entry name" value="Cyt_B5-like_heme/steroid_sf"/>
</dbReference>
<feature type="region of interest" description="Disordered" evidence="5">
    <location>
        <begin position="122"/>
        <end position="178"/>
    </location>
</feature>
<dbReference type="AlphaFoldDB" id="A0A2P6V5F7"/>
<dbReference type="Proteomes" id="UP000239649">
    <property type="component" value="Unassembled WGS sequence"/>
</dbReference>
<dbReference type="FunFam" id="3.10.120.10:FF:000001">
    <property type="entry name" value="Cytochrome b5 reductase 4"/>
    <property type="match status" value="1"/>
</dbReference>
<evidence type="ECO:0000256" key="2">
    <source>
        <dbReference type="ARBA" id="ARBA00022723"/>
    </source>
</evidence>
<evidence type="ECO:0000313" key="8">
    <source>
        <dbReference type="Proteomes" id="UP000239649"/>
    </source>
</evidence>
<dbReference type="GO" id="GO:0004128">
    <property type="term" value="F:cytochrome-b5 reductase activity, acting on NAD(P)H"/>
    <property type="evidence" value="ECO:0007669"/>
    <property type="project" value="TreeGrafter"/>
</dbReference>
<dbReference type="SMART" id="SM01117">
    <property type="entry name" value="Cyt-b5"/>
    <property type="match status" value="1"/>
</dbReference>
<dbReference type="InterPro" id="IPR001199">
    <property type="entry name" value="Cyt_B5-like_heme/steroid-bd"/>
</dbReference>
<evidence type="ECO:0000256" key="5">
    <source>
        <dbReference type="SAM" id="MobiDB-lite"/>
    </source>
</evidence>
<gene>
    <name evidence="7" type="ORF">C2E20_7249</name>
</gene>
<feature type="domain" description="Cytochrome b5 heme-binding" evidence="6">
    <location>
        <begin position="41"/>
        <end position="117"/>
    </location>
</feature>
<evidence type="ECO:0000256" key="1">
    <source>
        <dbReference type="ARBA" id="ARBA00022617"/>
    </source>
</evidence>
<comment type="caution">
    <text evidence="7">The sequence shown here is derived from an EMBL/GenBank/DDBJ whole genome shotgun (WGS) entry which is preliminary data.</text>
</comment>
<sequence length="178" mass="18345">MPAPPPRRKVPFEKGYSQMDWVRLTQTHPDLAGLGPGGRLRRGITLAEVAQHSSPDDCWTVLRGKVYNMTPYLRFHPGGTPLLLKIAGKDGTALFNKYHAWVNYDFLMAKCLVGMLAPPSSSSEDAAATAAGAEGDAGGAAAGANGGGPAAPAVDGGRQQPDGSAGDGSPGLQPPGKL</sequence>
<name>A0A2P6V5F7_9CHLO</name>
<feature type="compositionally biased region" description="Gly residues" evidence="5">
    <location>
        <begin position="135"/>
        <end position="149"/>
    </location>
</feature>
<reference evidence="7 8" key="1">
    <citation type="journal article" date="2018" name="Plant J.">
        <title>Genome sequences of Chlorella sorokiniana UTEX 1602 and Micractinium conductrix SAG 241.80: implications to maltose excretion by a green alga.</title>
        <authorList>
            <person name="Arriola M.B."/>
            <person name="Velmurugan N."/>
            <person name="Zhang Y."/>
            <person name="Plunkett M.H."/>
            <person name="Hondzo H."/>
            <person name="Barney B.M."/>
        </authorList>
    </citation>
    <scope>NUCLEOTIDE SEQUENCE [LARGE SCALE GENOMIC DNA]</scope>
    <source>
        <strain evidence="7 8">SAG 241.80</strain>
    </source>
</reference>
<dbReference type="InterPro" id="IPR018506">
    <property type="entry name" value="Cyt_B5_heme-BS"/>
</dbReference>
<accession>A0A2P6V5F7</accession>
<dbReference type="Pfam" id="PF00173">
    <property type="entry name" value="Cyt-b5"/>
    <property type="match status" value="1"/>
</dbReference>
<dbReference type="PANTHER" id="PTHR46237">
    <property type="entry name" value="CYTOCHROME B5 REDUCTASE 4 FAMILY MEMBER"/>
    <property type="match status" value="1"/>
</dbReference>
<dbReference type="GO" id="GO:0020037">
    <property type="term" value="F:heme binding"/>
    <property type="evidence" value="ECO:0007669"/>
    <property type="project" value="UniProtKB-UniRule"/>
</dbReference>
<dbReference type="GO" id="GO:0046872">
    <property type="term" value="F:metal ion binding"/>
    <property type="evidence" value="ECO:0007669"/>
    <property type="project" value="UniProtKB-UniRule"/>
</dbReference>
<keyword evidence="2 4" id="KW-0479">Metal-binding</keyword>
<dbReference type="STRING" id="554055.A0A2P6V5F7"/>
<dbReference type="PROSITE" id="PS50255">
    <property type="entry name" value="CYTOCHROME_B5_2"/>
    <property type="match status" value="1"/>
</dbReference>
<proteinExistence type="inferred from homology"/>
<protein>
    <submittedName>
        <fullName evidence="7">Cytochrome b5 domain-containing RLF</fullName>
    </submittedName>
</protein>
<dbReference type="PANTHER" id="PTHR46237:SF1">
    <property type="entry name" value="CYTOCHROME B5 REDUCTASE 4"/>
    <property type="match status" value="1"/>
</dbReference>
<dbReference type="OrthoDB" id="432299at2759"/>
<dbReference type="PROSITE" id="PS00191">
    <property type="entry name" value="CYTOCHROME_B5_1"/>
    <property type="match status" value="1"/>
</dbReference>
<dbReference type="EMBL" id="LHPF02000028">
    <property type="protein sequence ID" value="PSC69297.1"/>
    <property type="molecule type" value="Genomic_DNA"/>
</dbReference>
<dbReference type="InterPro" id="IPR051872">
    <property type="entry name" value="Cytochrome_b5/Flavoprotein_Rdt"/>
</dbReference>
<keyword evidence="1 4" id="KW-0349">Heme</keyword>
<evidence type="ECO:0000256" key="4">
    <source>
        <dbReference type="RuleBase" id="RU362121"/>
    </source>
</evidence>
<comment type="similarity">
    <text evidence="4">Belongs to the cytochrome b5 family.</text>
</comment>
<dbReference type="SUPFAM" id="SSF55856">
    <property type="entry name" value="Cytochrome b5-like heme/steroid binding domain"/>
    <property type="match status" value="1"/>
</dbReference>
<evidence type="ECO:0000259" key="6">
    <source>
        <dbReference type="PROSITE" id="PS50255"/>
    </source>
</evidence>
<dbReference type="Gene3D" id="3.10.120.10">
    <property type="entry name" value="Cytochrome b5-like heme/steroid binding domain"/>
    <property type="match status" value="1"/>
</dbReference>
<keyword evidence="3 4" id="KW-0408">Iron</keyword>
<evidence type="ECO:0000313" key="7">
    <source>
        <dbReference type="EMBL" id="PSC69297.1"/>
    </source>
</evidence>
<evidence type="ECO:0000256" key="3">
    <source>
        <dbReference type="ARBA" id="ARBA00023004"/>
    </source>
</evidence>
<keyword evidence="8" id="KW-1185">Reference proteome</keyword>
<dbReference type="GO" id="GO:0005737">
    <property type="term" value="C:cytoplasm"/>
    <property type="evidence" value="ECO:0007669"/>
    <property type="project" value="TreeGrafter"/>
</dbReference>
<feature type="compositionally biased region" description="Low complexity" evidence="5">
    <location>
        <begin position="122"/>
        <end position="134"/>
    </location>
</feature>